<dbReference type="KEGG" id="smao:CAG99_21480"/>
<dbReference type="InterPro" id="IPR012349">
    <property type="entry name" value="Split_barrel_FMN-bd"/>
</dbReference>
<organism evidence="2 3">
    <name type="scientific">Streptomyces marincola</name>
    <dbReference type="NCBI Taxonomy" id="2878388"/>
    <lineage>
        <taxon>Bacteria</taxon>
        <taxon>Bacillati</taxon>
        <taxon>Actinomycetota</taxon>
        <taxon>Actinomycetes</taxon>
        <taxon>Kitasatosporales</taxon>
        <taxon>Streptomycetaceae</taxon>
        <taxon>Streptomyces</taxon>
    </lineage>
</organism>
<feature type="domain" description="Pyridoxamine 5'-phosphate oxidase N-terminal" evidence="1">
    <location>
        <begin position="16"/>
        <end position="144"/>
    </location>
</feature>
<reference evidence="2 3" key="1">
    <citation type="submission" date="2017-05" db="EMBL/GenBank/DDBJ databases">
        <title>Complete genome sequence of Streptomyces sp. SCSIO 03032 revealed the diverse biosynthetic pathways for its bioactive secondary metabolites.</title>
        <authorList>
            <person name="Ma L."/>
            <person name="Zhu Y."/>
            <person name="Zhang W."/>
            <person name="Zhang G."/>
            <person name="Tian X."/>
            <person name="Zhang S."/>
            <person name="Zhang C."/>
        </authorList>
    </citation>
    <scope>NUCLEOTIDE SEQUENCE [LARGE SCALE GENOMIC DNA]</scope>
    <source>
        <strain evidence="2 3">SCSIO 03032</strain>
    </source>
</reference>
<dbReference type="Proteomes" id="UP000194218">
    <property type="component" value="Chromosome"/>
</dbReference>
<dbReference type="Pfam" id="PF01243">
    <property type="entry name" value="PNPOx_N"/>
    <property type="match status" value="1"/>
</dbReference>
<dbReference type="OrthoDB" id="3382273at2"/>
<gene>
    <name evidence="2" type="ORF">CAG99_21480</name>
</gene>
<proteinExistence type="predicted"/>
<evidence type="ECO:0000313" key="2">
    <source>
        <dbReference type="EMBL" id="ARQ71063.1"/>
    </source>
</evidence>
<dbReference type="EMBL" id="CP021121">
    <property type="protein sequence ID" value="ARQ71063.1"/>
    <property type="molecule type" value="Genomic_DNA"/>
</dbReference>
<dbReference type="RefSeq" id="WP_086160902.1">
    <property type="nucleotide sequence ID" value="NZ_CP021121.1"/>
</dbReference>
<accession>A0A1W7D1U8</accession>
<sequence>MAQKVEKFSDLEDSFFDYIKDIVYATMITVDKKGRPRARVLLPIWEVVDDRPLGWLAVFRTPVKAAHLANNPHTTYSYWNQRQNCVFVDSVTTWVEDMETKRYAWDLYTKGSPPGVGYNPRAYWSGGPTDPKFEVLRIEPWRVQVLRGRDLHSRIWTAETETA</sequence>
<dbReference type="Gene3D" id="2.30.110.10">
    <property type="entry name" value="Electron Transport, Fmn-binding Protein, Chain A"/>
    <property type="match status" value="1"/>
</dbReference>
<dbReference type="InterPro" id="IPR011576">
    <property type="entry name" value="Pyridox_Oxase_N"/>
</dbReference>
<dbReference type="AlphaFoldDB" id="A0A1W7D1U8"/>
<dbReference type="SUPFAM" id="SSF50475">
    <property type="entry name" value="FMN-binding split barrel"/>
    <property type="match status" value="1"/>
</dbReference>
<evidence type="ECO:0000313" key="3">
    <source>
        <dbReference type="Proteomes" id="UP000194218"/>
    </source>
</evidence>
<name>A0A1W7D1U8_9ACTN</name>
<protein>
    <submittedName>
        <fullName evidence="2">Pyridoxamine 5'-phosphate oxidase</fullName>
    </submittedName>
</protein>
<evidence type="ECO:0000259" key="1">
    <source>
        <dbReference type="Pfam" id="PF01243"/>
    </source>
</evidence>
<keyword evidence="3" id="KW-1185">Reference proteome</keyword>